<accession>A0A4U5MFJ4</accession>
<evidence type="ECO:0000256" key="1">
    <source>
        <dbReference type="ARBA" id="ARBA00004141"/>
    </source>
</evidence>
<gene>
    <name evidence="5" type="ORF">L596_024047</name>
</gene>
<keyword evidence="3" id="KW-1133">Transmembrane helix</keyword>
<evidence type="ECO:0000313" key="6">
    <source>
        <dbReference type="Proteomes" id="UP000298663"/>
    </source>
</evidence>
<reference evidence="5 6" key="1">
    <citation type="journal article" date="2015" name="Genome Biol.">
        <title>Comparative genomics of Steinernema reveals deeply conserved gene regulatory networks.</title>
        <authorList>
            <person name="Dillman A.R."/>
            <person name="Macchietto M."/>
            <person name="Porter C.F."/>
            <person name="Rogers A."/>
            <person name="Williams B."/>
            <person name="Antoshechkin I."/>
            <person name="Lee M.M."/>
            <person name="Goodwin Z."/>
            <person name="Lu X."/>
            <person name="Lewis E.E."/>
            <person name="Goodrich-Blair H."/>
            <person name="Stock S.P."/>
            <person name="Adams B.J."/>
            <person name="Sternberg P.W."/>
            <person name="Mortazavi A."/>
        </authorList>
    </citation>
    <scope>NUCLEOTIDE SEQUENCE [LARGE SCALE GENOMIC DNA]</scope>
    <source>
        <strain evidence="5 6">ALL</strain>
    </source>
</reference>
<dbReference type="SUPFAM" id="SSF144091">
    <property type="entry name" value="Rhomboid-like"/>
    <property type="match status" value="1"/>
</dbReference>
<name>A0A4U5MFJ4_STECR</name>
<evidence type="ECO:0000256" key="3">
    <source>
        <dbReference type="ARBA" id="ARBA00022989"/>
    </source>
</evidence>
<evidence type="ECO:0000256" key="2">
    <source>
        <dbReference type="ARBA" id="ARBA00022692"/>
    </source>
</evidence>
<proteinExistence type="predicted"/>
<organism evidence="5 6">
    <name type="scientific">Steinernema carpocapsae</name>
    <name type="common">Entomopathogenic nematode</name>
    <dbReference type="NCBI Taxonomy" id="34508"/>
    <lineage>
        <taxon>Eukaryota</taxon>
        <taxon>Metazoa</taxon>
        <taxon>Ecdysozoa</taxon>
        <taxon>Nematoda</taxon>
        <taxon>Chromadorea</taxon>
        <taxon>Rhabditida</taxon>
        <taxon>Tylenchina</taxon>
        <taxon>Panagrolaimomorpha</taxon>
        <taxon>Strongyloidoidea</taxon>
        <taxon>Steinernematidae</taxon>
        <taxon>Steinernema</taxon>
    </lineage>
</organism>
<keyword evidence="4" id="KW-0472">Membrane</keyword>
<reference evidence="5 6" key="2">
    <citation type="journal article" date="2019" name="G3 (Bethesda)">
        <title>Hybrid Assembly of the Genome of the Entomopathogenic Nematode Steinernema carpocapsae Identifies the X-Chromosome.</title>
        <authorList>
            <person name="Serra L."/>
            <person name="Macchietto M."/>
            <person name="Macias-Munoz A."/>
            <person name="McGill C.J."/>
            <person name="Rodriguez I.M."/>
            <person name="Rodriguez B."/>
            <person name="Murad R."/>
            <person name="Mortazavi A."/>
        </authorList>
    </citation>
    <scope>NUCLEOTIDE SEQUENCE [LARGE SCALE GENOMIC DNA]</scope>
    <source>
        <strain evidence="5 6">ALL</strain>
    </source>
</reference>
<dbReference type="AlphaFoldDB" id="A0A4U5MFJ4"/>
<comment type="subcellular location">
    <subcellularLocation>
        <location evidence="1">Membrane</location>
        <topology evidence="1">Multi-pass membrane protein</topology>
    </subcellularLocation>
</comment>
<evidence type="ECO:0000256" key="4">
    <source>
        <dbReference type="ARBA" id="ARBA00023136"/>
    </source>
</evidence>
<dbReference type="InterPro" id="IPR035952">
    <property type="entry name" value="Rhomboid-like_sf"/>
</dbReference>
<protein>
    <submittedName>
        <fullName evidence="5">Uncharacterized protein</fullName>
    </submittedName>
</protein>
<dbReference type="GO" id="GO:0016020">
    <property type="term" value="C:membrane"/>
    <property type="evidence" value="ECO:0007669"/>
    <property type="project" value="UniProtKB-SubCell"/>
</dbReference>
<sequence length="145" mass="16267">MIISVPFVRIAHFLSPKGDAELVGALGLCCALFGYNVRNTVSERVTSTFLLLMGGFIVLAFWNSSHGKSHIAHFTGFVAGWILAQPVMDSLHDAKFVFLFTCLMNGTLWYKRWFESQCAVDRKNTFVVEPVERVVIERSSSLESM</sequence>
<evidence type="ECO:0000313" key="5">
    <source>
        <dbReference type="EMBL" id="TKR67989.1"/>
    </source>
</evidence>
<keyword evidence="6" id="KW-1185">Reference proteome</keyword>
<comment type="caution">
    <text evidence="5">The sequence shown here is derived from an EMBL/GenBank/DDBJ whole genome shotgun (WGS) entry which is preliminary data.</text>
</comment>
<dbReference type="EMBL" id="AZBU02000008">
    <property type="protein sequence ID" value="TKR67989.1"/>
    <property type="molecule type" value="Genomic_DNA"/>
</dbReference>
<dbReference type="Gene3D" id="1.20.1540.10">
    <property type="entry name" value="Rhomboid-like"/>
    <property type="match status" value="1"/>
</dbReference>
<keyword evidence="2" id="KW-0812">Transmembrane</keyword>
<dbReference type="Proteomes" id="UP000298663">
    <property type="component" value="Unassembled WGS sequence"/>
</dbReference>